<gene>
    <name evidence="2" type="primary">ZNF593</name>
</gene>
<dbReference type="PANTHER" id="PTHR46095">
    <property type="entry name" value="ZINC FINGER PROTEIN 593"/>
    <property type="match status" value="1"/>
</dbReference>
<proteinExistence type="evidence at protein level"/>
<evidence type="ECO:0007829" key="4">
    <source>
        <dbReference type="PeptideAtlas" id="A0A8V0YM54"/>
    </source>
</evidence>
<feature type="region of interest" description="Disordered" evidence="1">
    <location>
        <begin position="101"/>
        <end position="134"/>
    </location>
</feature>
<sequence length="166" mass="17351">MSPRSSRRTGAHRAHSLARQAKTKRRRRDLDEIHADLEPGRAARLLRQEPDPDLPGCAQFYCLHCACVGGGSWSGRVFWGEWGRSGEREVVMGGMGSLERRCGGPDGEAGSPGEEFLGGGSWPAGKGVSAGPGLGGDLVGEEGFPVWSGVLAGEGSGSGEALPSEH</sequence>
<evidence type="ECO:0000256" key="1">
    <source>
        <dbReference type="SAM" id="MobiDB-lite"/>
    </source>
</evidence>
<dbReference type="FunCoup" id="A0A8V0YM54">
    <property type="interactions" value="308"/>
</dbReference>
<dbReference type="GO" id="GO:0005730">
    <property type="term" value="C:nucleolus"/>
    <property type="evidence" value="ECO:0007669"/>
    <property type="project" value="Ensembl"/>
</dbReference>
<dbReference type="Ensembl" id="ENSGALT00010032209.1">
    <property type="protein sequence ID" value="ENSGALP00010018999.1"/>
    <property type="gene ID" value="ENSGALG00010013379.1"/>
</dbReference>
<reference evidence="2" key="3">
    <citation type="submission" date="2025-09" db="UniProtKB">
        <authorList>
            <consortium name="Ensembl"/>
        </authorList>
    </citation>
    <scope>IDENTIFICATION</scope>
    <source>
        <strain evidence="2">broiler</strain>
    </source>
</reference>
<protein>
    <submittedName>
        <fullName evidence="2">Zinc finger protein 593</fullName>
    </submittedName>
</protein>
<dbReference type="PANTHER" id="PTHR46095:SF1">
    <property type="entry name" value="ZINC FINGER PROTEIN 593"/>
    <property type="match status" value="1"/>
</dbReference>
<dbReference type="GO" id="GO:0008270">
    <property type="term" value="F:zinc ion binding"/>
    <property type="evidence" value="ECO:0007669"/>
    <property type="project" value="Ensembl"/>
</dbReference>
<reference evidence="2" key="2">
    <citation type="submission" date="2025-08" db="UniProtKB">
        <authorList>
            <consortium name="Ensembl"/>
        </authorList>
    </citation>
    <scope>IDENTIFICATION</scope>
    <source>
        <strain evidence="2">broiler</strain>
    </source>
</reference>
<dbReference type="GO" id="GO:1990275">
    <property type="term" value="F:preribosome binding"/>
    <property type="evidence" value="ECO:0007669"/>
    <property type="project" value="Ensembl"/>
</dbReference>
<reference evidence="2" key="1">
    <citation type="submission" date="2020-11" db="EMBL/GenBank/DDBJ databases">
        <title>Gallus gallus (Chicken) genome, bGalGal1, GRCg7b, maternal haplotype autosomes + Z &amp; W.</title>
        <authorList>
            <person name="Warren W."/>
            <person name="Formenti G."/>
            <person name="Fedrigo O."/>
            <person name="Haase B."/>
            <person name="Mountcastle J."/>
            <person name="Balacco J."/>
            <person name="Tracey A."/>
            <person name="Schneider V."/>
            <person name="Okimoto R."/>
            <person name="Cheng H."/>
            <person name="Hawken R."/>
            <person name="Howe K."/>
            <person name="Jarvis E.D."/>
        </authorList>
    </citation>
    <scope>NUCLEOTIDE SEQUENCE [LARGE SCALE GENOMIC DNA]</scope>
    <source>
        <strain evidence="2">Broiler</strain>
    </source>
</reference>
<keyword evidence="3" id="KW-1185">Reference proteome</keyword>
<dbReference type="GO" id="GO:0045944">
    <property type="term" value="P:positive regulation of transcription by RNA polymerase II"/>
    <property type="evidence" value="ECO:0007669"/>
    <property type="project" value="Ensembl"/>
</dbReference>
<organism evidence="2 3">
    <name type="scientific">Gallus gallus</name>
    <name type="common">Chicken</name>
    <dbReference type="NCBI Taxonomy" id="9031"/>
    <lineage>
        <taxon>Eukaryota</taxon>
        <taxon>Metazoa</taxon>
        <taxon>Chordata</taxon>
        <taxon>Craniata</taxon>
        <taxon>Vertebrata</taxon>
        <taxon>Euteleostomi</taxon>
        <taxon>Archelosauria</taxon>
        <taxon>Archosauria</taxon>
        <taxon>Dinosauria</taxon>
        <taxon>Saurischia</taxon>
        <taxon>Theropoda</taxon>
        <taxon>Coelurosauria</taxon>
        <taxon>Aves</taxon>
        <taxon>Neognathae</taxon>
        <taxon>Galloanserae</taxon>
        <taxon>Galliformes</taxon>
        <taxon>Phasianidae</taxon>
        <taxon>Phasianinae</taxon>
        <taxon>Gallus</taxon>
    </lineage>
</organism>
<dbReference type="Proteomes" id="UP000000539">
    <property type="component" value="Chromosome 23"/>
</dbReference>
<dbReference type="InterPro" id="IPR051879">
    <property type="entry name" value="C2H2-ZF_Maturation_Protein"/>
</dbReference>
<dbReference type="AlphaFoldDB" id="A0A8V0YM54"/>
<accession>A0A8V0YM54</accession>
<name>A0A8V0YM54_CHICK</name>
<keyword evidence="4" id="KW-1267">Proteomics identification</keyword>
<feature type="compositionally biased region" description="Basic residues" evidence="1">
    <location>
        <begin position="1"/>
        <end position="27"/>
    </location>
</feature>
<evidence type="ECO:0000313" key="3">
    <source>
        <dbReference type="Proteomes" id="UP000000539"/>
    </source>
</evidence>
<evidence type="ECO:0000313" key="2">
    <source>
        <dbReference type="Ensembl" id="ENSGALP00010018999.1"/>
    </source>
</evidence>
<feature type="region of interest" description="Disordered" evidence="1">
    <location>
        <begin position="1"/>
        <end position="40"/>
    </location>
</feature>
<dbReference type="GeneTree" id="ENSGT00390000004173"/>
<dbReference type="GO" id="GO:0005654">
    <property type="term" value="C:nucleoplasm"/>
    <property type="evidence" value="ECO:0007669"/>
    <property type="project" value="Ensembl"/>
</dbReference>
<feature type="compositionally biased region" description="Gly residues" evidence="1">
    <location>
        <begin position="116"/>
        <end position="134"/>
    </location>
</feature>
<feature type="compositionally biased region" description="Basic and acidic residues" evidence="1">
    <location>
        <begin position="28"/>
        <end position="40"/>
    </location>
</feature>
<dbReference type="OrthoDB" id="24683at2759"/>